<accession>S8F305</accession>
<dbReference type="GO" id="GO:0016020">
    <property type="term" value="C:membrane"/>
    <property type="evidence" value="ECO:0007669"/>
    <property type="project" value="UniProtKB-SubCell"/>
</dbReference>
<proteinExistence type="predicted"/>
<feature type="transmembrane region" description="Helical" evidence="6">
    <location>
        <begin position="159"/>
        <end position="182"/>
    </location>
</feature>
<feature type="transmembrane region" description="Helical" evidence="6">
    <location>
        <begin position="293"/>
        <end position="313"/>
    </location>
</feature>
<dbReference type="InterPro" id="IPR011701">
    <property type="entry name" value="MFS"/>
</dbReference>
<feature type="region of interest" description="Disordered" evidence="5">
    <location>
        <begin position="577"/>
        <end position="628"/>
    </location>
</feature>
<dbReference type="InParanoid" id="S8F305"/>
<evidence type="ECO:0000256" key="1">
    <source>
        <dbReference type="ARBA" id="ARBA00004141"/>
    </source>
</evidence>
<feature type="compositionally biased region" description="Low complexity" evidence="5">
    <location>
        <begin position="10"/>
        <end position="23"/>
    </location>
</feature>
<dbReference type="GO" id="GO:0022857">
    <property type="term" value="F:transmembrane transporter activity"/>
    <property type="evidence" value="ECO:0007669"/>
    <property type="project" value="InterPro"/>
</dbReference>
<evidence type="ECO:0000256" key="3">
    <source>
        <dbReference type="ARBA" id="ARBA00022989"/>
    </source>
</evidence>
<keyword evidence="8" id="KW-1185">Reference proteome</keyword>
<dbReference type="Gene3D" id="1.20.1250.20">
    <property type="entry name" value="MFS general substrate transporter like domains"/>
    <property type="match status" value="1"/>
</dbReference>
<evidence type="ECO:0000256" key="6">
    <source>
        <dbReference type="SAM" id="Phobius"/>
    </source>
</evidence>
<feature type="transmembrane region" description="Helical" evidence="6">
    <location>
        <begin position="458"/>
        <end position="477"/>
    </location>
</feature>
<dbReference type="PANTHER" id="PTHR23507:SF1">
    <property type="entry name" value="FI18259P1-RELATED"/>
    <property type="match status" value="1"/>
</dbReference>
<keyword evidence="4 6" id="KW-0472">Membrane</keyword>
<dbReference type="HOGENOM" id="CLU_017517_1_0_1"/>
<feature type="transmembrane region" description="Helical" evidence="6">
    <location>
        <begin position="483"/>
        <end position="507"/>
    </location>
</feature>
<evidence type="ECO:0000313" key="8">
    <source>
        <dbReference type="Proteomes" id="UP000015241"/>
    </source>
</evidence>
<feature type="transmembrane region" description="Helical" evidence="6">
    <location>
        <begin position="553"/>
        <end position="572"/>
    </location>
</feature>
<evidence type="ECO:0000256" key="2">
    <source>
        <dbReference type="ARBA" id="ARBA00022692"/>
    </source>
</evidence>
<reference evidence="7 8" key="1">
    <citation type="journal article" date="2012" name="Science">
        <title>The Paleozoic origin of enzymatic lignin decomposition reconstructed from 31 fungal genomes.</title>
        <authorList>
            <person name="Floudas D."/>
            <person name="Binder M."/>
            <person name="Riley R."/>
            <person name="Barry K."/>
            <person name="Blanchette R.A."/>
            <person name="Henrissat B."/>
            <person name="Martinez A.T."/>
            <person name="Otillar R."/>
            <person name="Spatafora J.W."/>
            <person name="Yadav J.S."/>
            <person name="Aerts A."/>
            <person name="Benoit I."/>
            <person name="Boyd A."/>
            <person name="Carlson A."/>
            <person name="Copeland A."/>
            <person name="Coutinho P.M."/>
            <person name="de Vries R.P."/>
            <person name="Ferreira P."/>
            <person name="Findley K."/>
            <person name="Foster B."/>
            <person name="Gaskell J."/>
            <person name="Glotzer D."/>
            <person name="Gorecki P."/>
            <person name="Heitman J."/>
            <person name="Hesse C."/>
            <person name="Hori C."/>
            <person name="Igarashi K."/>
            <person name="Jurgens J.A."/>
            <person name="Kallen N."/>
            <person name="Kersten P."/>
            <person name="Kohler A."/>
            <person name="Kuees U."/>
            <person name="Kumar T.K.A."/>
            <person name="Kuo A."/>
            <person name="LaButti K."/>
            <person name="Larrondo L.F."/>
            <person name="Lindquist E."/>
            <person name="Ling A."/>
            <person name="Lombard V."/>
            <person name="Lucas S."/>
            <person name="Lundell T."/>
            <person name="Martin R."/>
            <person name="McLaughlin D.J."/>
            <person name="Morgenstern I."/>
            <person name="Morin E."/>
            <person name="Murat C."/>
            <person name="Nagy L.G."/>
            <person name="Nolan M."/>
            <person name="Ohm R.A."/>
            <person name="Patyshakuliyeva A."/>
            <person name="Rokas A."/>
            <person name="Ruiz-Duenas F.J."/>
            <person name="Sabat G."/>
            <person name="Salamov A."/>
            <person name="Samejima M."/>
            <person name="Schmutz J."/>
            <person name="Slot J.C."/>
            <person name="St John F."/>
            <person name="Stenlid J."/>
            <person name="Sun H."/>
            <person name="Sun S."/>
            <person name="Syed K."/>
            <person name="Tsang A."/>
            <person name="Wiebenga A."/>
            <person name="Young D."/>
            <person name="Pisabarro A."/>
            <person name="Eastwood D.C."/>
            <person name="Martin F."/>
            <person name="Cullen D."/>
            <person name="Grigoriev I.V."/>
            <person name="Hibbett D.S."/>
        </authorList>
    </citation>
    <scope>NUCLEOTIDE SEQUENCE</scope>
    <source>
        <strain evidence="8">FP-58527</strain>
    </source>
</reference>
<dbReference type="AlphaFoldDB" id="S8F305"/>
<feature type="region of interest" description="Disordered" evidence="5">
    <location>
        <begin position="1"/>
        <end position="32"/>
    </location>
</feature>
<organism evidence="7 8">
    <name type="scientific">Fomitopsis schrenkii</name>
    <name type="common">Brown rot fungus</name>
    <dbReference type="NCBI Taxonomy" id="2126942"/>
    <lineage>
        <taxon>Eukaryota</taxon>
        <taxon>Fungi</taxon>
        <taxon>Dikarya</taxon>
        <taxon>Basidiomycota</taxon>
        <taxon>Agaricomycotina</taxon>
        <taxon>Agaricomycetes</taxon>
        <taxon>Polyporales</taxon>
        <taxon>Fomitopsis</taxon>
    </lineage>
</organism>
<feature type="transmembrane region" description="Helical" evidence="6">
    <location>
        <begin position="378"/>
        <end position="395"/>
    </location>
</feature>
<dbReference type="SUPFAM" id="SSF103473">
    <property type="entry name" value="MFS general substrate transporter"/>
    <property type="match status" value="1"/>
</dbReference>
<dbReference type="EMBL" id="KE504283">
    <property type="protein sequence ID" value="EPS93309.1"/>
    <property type="molecule type" value="Genomic_DNA"/>
</dbReference>
<evidence type="ECO:0000313" key="7">
    <source>
        <dbReference type="EMBL" id="EPS93309.1"/>
    </source>
</evidence>
<sequence length="628" mass="67098">MSGSIEARLKSPSRARSPSAASHPFPPAPEVEAEVLIHPEDADAILPHRHDARGSCEVNDNDTEPSGDDGNAAVVAEAKPWWRTPSAWWILFVTPILTIARASTQAPRVEIYIQLACDAYKPDTSVGGAIGRFLPSVLSLAGGSDRWKFCSSDPDVQAAVAQLATAMSISTGVLGCLTTAWWGSMSDRRGRTRIIAIAMTGQMIDALGILLVCTFSNLIPGGYWALLVAPILAGILGGVNTVGSTLNAYIADCTDLTTRSRYFSLTVGLVFVGYSIGPTLGSLIITWTGSTLSVFYFSTLIHGLYVLAALFIIPESLSVAQRDEFRRAHHEEGKRLKEERAEGGLSAWLLSALGFLRPLSLLLPVTIATPEGNKRRNWSLFLLAAGYGSMISLKGDITYEYQYMSLTFGWTSKQLGYYTSALGTARAIYLMVLLPFLMEFLQRLTSGRQQPTAAIDLAVARGSLVIEAIAYVFMALASTGALFTAFAVVSTLGIAFTPAINTVASAVYTQQGGKELGKLFGALGVVQTICSLVLGPFIFGMTYMRTVKTAPKSIFVVTVAALVLSFITLAPIRLQHHHTPDTSGSGTDVEGGAGSDSEQARETDESAPLLTSEGTRSRKPGQASYTVS</sequence>
<protein>
    <recommendedName>
        <fullName evidence="9">Major facilitator superfamily (MFS) profile domain-containing protein</fullName>
    </recommendedName>
</protein>
<keyword evidence="3 6" id="KW-1133">Transmembrane helix</keyword>
<dbReference type="Proteomes" id="UP000015241">
    <property type="component" value="Unassembled WGS sequence"/>
</dbReference>
<dbReference type="FunCoup" id="S8F305">
    <property type="interactions" value="21"/>
</dbReference>
<dbReference type="eggNOG" id="KOG2816">
    <property type="taxonomic scope" value="Eukaryota"/>
</dbReference>
<dbReference type="OrthoDB" id="3026777at2759"/>
<feature type="transmembrane region" description="Helical" evidence="6">
    <location>
        <begin position="224"/>
        <end position="250"/>
    </location>
</feature>
<dbReference type="Pfam" id="PF07690">
    <property type="entry name" value="MFS_1"/>
    <property type="match status" value="1"/>
</dbReference>
<feature type="transmembrane region" description="Helical" evidence="6">
    <location>
        <begin position="519"/>
        <end position="541"/>
    </location>
</feature>
<evidence type="ECO:0008006" key="9">
    <source>
        <dbReference type="Google" id="ProtNLM"/>
    </source>
</evidence>
<evidence type="ECO:0000256" key="4">
    <source>
        <dbReference type="ARBA" id="ARBA00023136"/>
    </source>
</evidence>
<dbReference type="PANTHER" id="PTHR23507">
    <property type="entry name" value="ZGC:174356"/>
    <property type="match status" value="1"/>
</dbReference>
<gene>
    <name evidence="7" type="ORF">FOMPIDRAFT_1056081</name>
</gene>
<feature type="transmembrane region" description="Helical" evidence="6">
    <location>
        <begin position="415"/>
        <end position="437"/>
    </location>
</feature>
<feature type="region of interest" description="Disordered" evidence="5">
    <location>
        <begin position="50"/>
        <end position="71"/>
    </location>
</feature>
<name>S8F305_FOMSC</name>
<dbReference type="InterPro" id="IPR036259">
    <property type="entry name" value="MFS_trans_sf"/>
</dbReference>
<comment type="subcellular location">
    <subcellularLocation>
        <location evidence="1">Membrane</location>
        <topology evidence="1">Multi-pass membrane protein</topology>
    </subcellularLocation>
</comment>
<feature type="transmembrane region" description="Helical" evidence="6">
    <location>
        <begin position="194"/>
        <end position="218"/>
    </location>
</feature>
<keyword evidence="2 6" id="KW-0812">Transmembrane</keyword>
<evidence type="ECO:0000256" key="5">
    <source>
        <dbReference type="SAM" id="MobiDB-lite"/>
    </source>
</evidence>
<feature type="transmembrane region" description="Helical" evidence="6">
    <location>
        <begin position="262"/>
        <end position="287"/>
    </location>
</feature>